<name>A0AAX6DMV4_IRIPA</name>
<proteinExistence type="predicted"/>
<sequence>MSSSSSLHSSTKSRLHSLTKPKLHSINFQPKQLFHSRSFFIIIPTLLLLLTVTQNNPILLPNSHTYSPYSSILSLSAEHSKTHLLLLLPHCRKNPSSRLPSSSVSSLTLENLRSIISKQNPRKQEKRRVRVDRCGWLPRCSGSAASIWPQTAEDDGIWWGAVPTRWLFCRRRRAPIDGGSNCETLRLKDRWVGRCLRGDDQINVDRLLLDEAASDDGVQHGGDDGFVEIRRLMKSRRGSREGSVARLLRWWHSLRRPTGSSRWR</sequence>
<keyword evidence="2" id="KW-1185">Reference proteome</keyword>
<organism evidence="1 2">
    <name type="scientific">Iris pallida</name>
    <name type="common">Sweet iris</name>
    <dbReference type="NCBI Taxonomy" id="29817"/>
    <lineage>
        <taxon>Eukaryota</taxon>
        <taxon>Viridiplantae</taxon>
        <taxon>Streptophyta</taxon>
        <taxon>Embryophyta</taxon>
        <taxon>Tracheophyta</taxon>
        <taxon>Spermatophyta</taxon>
        <taxon>Magnoliopsida</taxon>
        <taxon>Liliopsida</taxon>
        <taxon>Asparagales</taxon>
        <taxon>Iridaceae</taxon>
        <taxon>Iridoideae</taxon>
        <taxon>Irideae</taxon>
        <taxon>Iris</taxon>
    </lineage>
</organism>
<dbReference type="EMBL" id="JANAVB010043220">
    <property type="protein sequence ID" value="KAJ6793076.1"/>
    <property type="molecule type" value="Genomic_DNA"/>
</dbReference>
<comment type="caution">
    <text evidence="1">The sequence shown here is derived from an EMBL/GenBank/DDBJ whole genome shotgun (WGS) entry which is preliminary data.</text>
</comment>
<evidence type="ECO:0000313" key="1">
    <source>
        <dbReference type="EMBL" id="KAJ6793076.1"/>
    </source>
</evidence>
<protein>
    <submittedName>
        <fullName evidence="1">Uncharacterized protein</fullName>
    </submittedName>
</protein>
<accession>A0AAX6DMV4</accession>
<evidence type="ECO:0000313" key="2">
    <source>
        <dbReference type="Proteomes" id="UP001140949"/>
    </source>
</evidence>
<reference evidence="1" key="2">
    <citation type="submission" date="2023-04" db="EMBL/GenBank/DDBJ databases">
        <authorList>
            <person name="Bruccoleri R.E."/>
            <person name="Oakeley E.J."/>
            <person name="Faust A.-M."/>
            <person name="Dessus-Babus S."/>
            <person name="Altorfer M."/>
            <person name="Burckhardt D."/>
            <person name="Oertli M."/>
            <person name="Naumann U."/>
            <person name="Petersen F."/>
            <person name="Wong J."/>
        </authorList>
    </citation>
    <scope>NUCLEOTIDE SEQUENCE</scope>
    <source>
        <strain evidence="1">GSM-AAB239-AS_SAM_17_03QT</strain>
        <tissue evidence="1">Leaf</tissue>
    </source>
</reference>
<dbReference type="AlphaFoldDB" id="A0AAX6DMV4"/>
<dbReference type="Proteomes" id="UP001140949">
    <property type="component" value="Unassembled WGS sequence"/>
</dbReference>
<reference evidence="1" key="1">
    <citation type="journal article" date="2023" name="GigaByte">
        <title>Genome assembly of the bearded iris, Iris pallida Lam.</title>
        <authorList>
            <person name="Bruccoleri R.E."/>
            <person name="Oakeley E.J."/>
            <person name="Faust A.M.E."/>
            <person name="Altorfer M."/>
            <person name="Dessus-Babus S."/>
            <person name="Burckhardt D."/>
            <person name="Oertli M."/>
            <person name="Naumann U."/>
            <person name="Petersen F."/>
            <person name="Wong J."/>
        </authorList>
    </citation>
    <scope>NUCLEOTIDE SEQUENCE</scope>
    <source>
        <strain evidence="1">GSM-AAB239-AS_SAM_17_03QT</strain>
    </source>
</reference>
<gene>
    <name evidence="1" type="ORF">M6B38_112655</name>
</gene>